<proteinExistence type="predicted"/>
<dbReference type="Proteomes" id="UP000261105">
    <property type="component" value="Unassembled WGS sequence"/>
</dbReference>
<gene>
    <name evidence="1" type="ORF">DXB38_00890</name>
</gene>
<dbReference type="AlphaFoldDB" id="A0A3E5ENK1"/>
<protein>
    <submittedName>
        <fullName evidence="1">Uncharacterized protein</fullName>
    </submittedName>
</protein>
<accession>A0A3E5ENK1</accession>
<dbReference type="EMBL" id="QSUZ01000001">
    <property type="protein sequence ID" value="RGN90575.1"/>
    <property type="molecule type" value="Genomic_DNA"/>
</dbReference>
<reference evidence="1 2" key="1">
    <citation type="submission" date="2018-08" db="EMBL/GenBank/DDBJ databases">
        <title>A genome reference for cultivated species of the human gut microbiota.</title>
        <authorList>
            <person name="Zou Y."/>
            <person name="Xue W."/>
            <person name="Luo G."/>
        </authorList>
    </citation>
    <scope>NUCLEOTIDE SEQUENCE [LARGE SCALE GENOMIC DNA]</scope>
    <source>
        <strain evidence="1 2">OM03-6</strain>
    </source>
</reference>
<organism evidence="1 2">
    <name type="scientific">Blautia obeum</name>
    <dbReference type="NCBI Taxonomy" id="40520"/>
    <lineage>
        <taxon>Bacteria</taxon>
        <taxon>Bacillati</taxon>
        <taxon>Bacillota</taxon>
        <taxon>Clostridia</taxon>
        <taxon>Lachnospirales</taxon>
        <taxon>Lachnospiraceae</taxon>
        <taxon>Blautia</taxon>
    </lineage>
</organism>
<evidence type="ECO:0000313" key="1">
    <source>
        <dbReference type="EMBL" id="RGN90575.1"/>
    </source>
</evidence>
<evidence type="ECO:0000313" key="2">
    <source>
        <dbReference type="Proteomes" id="UP000261105"/>
    </source>
</evidence>
<sequence length="83" mass="9405">MRIYSVFENEQWIGDMTADDISQMLKCSRQEVLNAVSSARLINEKYAVVYDGDNTVTGTTPLDRKLLKEFVLITNQLKGMMGV</sequence>
<name>A0A3E5ENK1_9FIRM</name>
<comment type="caution">
    <text evidence="1">The sequence shown here is derived from an EMBL/GenBank/DDBJ whole genome shotgun (WGS) entry which is preliminary data.</text>
</comment>